<evidence type="ECO:0000313" key="3">
    <source>
        <dbReference type="EMBL" id="MBB6566325.1"/>
    </source>
</evidence>
<keyword evidence="3" id="KW-0031">Aminopeptidase</keyword>
<dbReference type="Pfam" id="PF00326">
    <property type="entry name" value="Peptidase_S9"/>
    <property type="match status" value="1"/>
</dbReference>
<dbReference type="SUPFAM" id="SSF82171">
    <property type="entry name" value="DPP6 N-terminal domain-like"/>
    <property type="match status" value="1"/>
</dbReference>
<evidence type="ECO:0000313" key="4">
    <source>
        <dbReference type="EMBL" id="NOL43013.1"/>
    </source>
</evidence>
<protein>
    <submittedName>
        <fullName evidence="3">Dipeptidyl aminopeptidase/acylaminoacyl peptidase</fullName>
    </submittedName>
    <submittedName>
        <fullName evidence="4">S9 family peptidase</fullName>
    </submittedName>
</protein>
<dbReference type="PANTHER" id="PTHR42776:SF27">
    <property type="entry name" value="DIPEPTIDYL PEPTIDASE FAMILY MEMBER 6"/>
    <property type="match status" value="1"/>
</dbReference>
<reference evidence="4 5" key="1">
    <citation type="submission" date="2020-05" db="EMBL/GenBank/DDBJ databases">
        <title>Genome sequence of Kribbella sandramycini ATCC 39419.</title>
        <authorList>
            <person name="Maclea K.S."/>
            <person name="Fair J.L."/>
        </authorList>
    </citation>
    <scope>NUCLEOTIDE SEQUENCE [LARGE SCALE GENOMIC DNA]</scope>
    <source>
        <strain evidence="4 5">ATCC 39419</strain>
    </source>
</reference>
<dbReference type="InterPro" id="IPR029058">
    <property type="entry name" value="AB_hydrolase_fold"/>
</dbReference>
<evidence type="ECO:0000313" key="5">
    <source>
        <dbReference type="Proteomes" id="UP000534306"/>
    </source>
</evidence>
<dbReference type="InterPro" id="IPR001375">
    <property type="entry name" value="Peptidase_S9_cat"/>
</dbReference>
<dbReference type="GO" id="GO:0006508">
    <property type="term" value="P:proteolysis"/>
    <property type="evidence" value="ECO:0007669"/>
    <property type="project" value="InterPro"/>
</dbReference>
<dbReference type="PANTHER" id="PTHR42776">
    <property type="entry name" value="SERINE PEPTIDASE S9 FAMILY MEMBER"/>
    <property type="match status" value="1"/>
</dbReference>
<gene>
    <name evidence="3" type="ORF">HNR71_001962</name>
    <name evidence="4" type="ORF">HPO96_22450</name>
</gene>
<dbReference type="GO" id="GO:0004177">
    <property type="term" value="F:aminopeptidase activity"/>
    <property type="evidence" value="ECO:0007669"/>
    <property type="project" value="UniProtKB-KW"/>
</dbReference>
<accession>A0A7Y4L2B3</accession>
<evidence type="ECO:0000256" key="1">
    <source>
        <dbReference type="ARBA" id="ARBA00022801"/>
    </source>
</evidence>
<dbReference type="GO" id="GO:0004252">
    <property type="term" value="F:serine-type endopeptidase activity"/>
    <property type="evidence" value="ECO:0007669"/>
    <property type="project" value="TreeGrafter"/>
</dbReference>
<dbReference type="Gene3D" id="2.120.10.30">
    <property type="entry name" value="TolB, C-terminal domain"/>
    <property type="match status" value="1"/>
</dbReference>
<keyword evidence="5" id="KW-1185">Reference proteome</keyword>
<dbReference type="AlphaFoldDB" id="A0A7Y4L2B3"/>
<dbReference type="Proteomes" id="UP000553957">
    <property type="component" value="Unassembled WGS sequence"/>
</dbReference>
<comment type="caution">
    <text evidence="4">The sequence shown here is derived from an EMBL/GenBank/DDBJ whole genome shotgun (WGS) entry which is preliminary data.</text>
</comment>
<dbReference type="InterPro" id="IPR011042">
    <property type="entry name" value="6-blade_b-propeller_TolB-like"/>
</dbReference>
<feature type="domain" description="Peptidase S9 prolyl oligopeptidase catalytic" evidence="2">
    <location>
        <begin position="375"/>
        <end position="582"/>
    </location>
</feature>
<dbReference type="SUPFAM" id="SSF53474">
    <property type="entry name" value="alpha/beta-Hydrolases"/>
    <property type="match status" value="1"/>
</dbReference>
<reference evidence="3 6" key="2">
    <citation type="submission" date="2020-08" db="EMBL/GenBank/DDBJ databases">
        <title>Sequencing the genomes of 1000 actinobacteria strains.</title>
        <authorList>
            <person name="Klenk H.-P."/>
        </authorList>
    </citation>
    <scope>NUCLEOTIDE SEQUENCE [LARGE SCALE GENOMIC DNA]</scope>
    <source>
        <strain evidence="3 6">DSM 15626</strain>
    </source>
</reference>
<evidence type="ECO:0000259" key="2">
    <source>
        <dbReference type="Pfam" id="PF00326"/>
    </source>
</evidence>
<proteinExistence type="predicted"/>
<organism evidence="4 5">
    <name type="scientific">Kribbella sandramycini</name>
    <dbReference type="NCBI Taxonomy" id="60450"/>
    <lineage>
        <taxon>Bacteria</taxon>
        <taxon>Bacillati</taxon>
        <taxon>Actinomycetota</taxon>
        <taxon>Actinomycetes</taxon>
        <taxon>Propionibacteriales</taxon>
        <taxon>Kribbellaceae</taxon>
        <taxon>Kribbella</taxon>
    </lineage>
</organism>
<keyword evidence="1" id="KW-0378">Hydrolase</keyword>
<dbReference type="RefSeq" id="WP_171675590.1">
    <property type="nucleotide sequence ID" value="NZ_BAAAGT010000010.1"/>
</dbReference>
<dbReference type="EMBL" id="JABJRC010000005">
    <property type="protein sequence ID" value="NOL43013.1"/>
    <property type="molecule type" value="Genomic_DNA"/>
</dbReference>
<dbReference type="EMBL" id="JACHKF010000001">
    <property type="protein sequence ID" value="MBB6566325.1"/>
    <property type="molecule type" value="Genomic_DNA"/>
</dbReference>
<evidence type="ECO:0000313" key="6">
    <source>
        <dbReference type="Proteomes" id="UP000553957"/>
    </source>
</evidence>
<keyword evidence="3" id="KW-0645">Protease</keyword>
<sequence>MTTVTGSDLKSALLALETNTSPRLRPDGGAVAFIRTTDAGESVWLRTDIEEPVAEYDGHSIRDLRWTTDGRRLLFRHSPRGREAWQLAAYDGQVVEIGPAAEFWTAGAELILGVRGRLQQLNLNTPEAAPTEYGELNPGFHRRLVDRALRPRGGVTIHPDGSARLVVDAHELDIPADALADFAVQGFSGDGRFLYLTTSAGLPTRQLVALDTETGETSVRFGADDRDVSSFPIGPDGVWFDPLDGTPDLAAIFAERLRLQPLTTAMHTALAELRQAIPGDPLILDRSIDDDVWLTGVVRDNGPLEYACYRRSTGAVEPLFVNRPDLIGHELPQLTTFSYDTSDGQSIDGYRLAPDTSRRPTVVLVHGGPASRDLWRFHAEAQYLATLGLTSLHLNYRGSRGRGKAFRLAGHGEWGGRMQDDLYDGVAFGIEQGWVDGDRVAFFGSSYGGYASLLAATARPDVVRCAVAISPQCDLAGLASKPPRFWGPIAGAIRNQVQGADELLRARSPYHRLTADCPPLLIAHGVRDPRIPIAEVDDFVAKARELGVPVTYLRFDDEGHSVQSNRNRAELFTAIESFLERHV</sequence>
<name>A0A7Y4L2B3_9ACTN</name>
<dbReference type="Proteomes" id="UP000534306">
    <property type="component" value="Unassembled WGS sequence"/>
</dbReference>
<dbReference type="Gene3D" id="3.40.50.1820">
    <property type="entry name" value="alpha/beta hydrolase"/>
    <property type="match status" value="1"/>
</dbReference>